<dbReference type="InterPro" id="IPR013702">
    <property type="entry name" value="FIST_domain_N"/>
</dbReference>
<dbReference type="EMBL" id="CP102096">
    <property type="protein sequence ID" value="UUM31787.1"/>
    <property type="molecule type" value="Genomic_DNA"/>
</dbReference>
<evidence type="ECO:0000313" key="3">
    <source>
        <dbReference type="EMBL" id="UUM31787.1"/>
    </source>
</evidence>
<keyword evidence="4" id="KW-1185">Reference proteome</keyword>
<evidence type="ECO:0000259" key="1">
    <source>
        <dbReference type="SMART" id="SM00897"/>
    </source>
</evidence>
<dbReference type="SMART" id="SM00897">
    <property type="entry name" value="FIST"/>
    <property type="match status" value="1"/>
</dbReference>
<name>A0ABY5LIB9_9VIBR</name>
<dbReference type="Pfam" id="PF10442">
    <property type="entry name" value="FIST_C"/>
    <property type="match status" value="1"/>
</dbReference>
<dbReference type="Proteomes" id="UP001058602">
    <property type="component" value="Chromosome 1"/>
</dbReference>
<feature type="domain" description="FIST" evidence="1">
    <location>
        <begin position="28"/>
        <end position="226"/>
    </location>
</feature>
<dbReference type="SMART" id="SM01204">
    <property type="entry name" value="FIST_C"/>
    <property type="match status" value="1"/>
</dbReference>
<evidence type="ECO:0000313" key="4">
    <source>
        <dbReference type="Proteomes" id="UP001058602"/>
    </source>
</evidence>
<dbReference type="PANTHER" id="PTHR40252">
    <property type="entry name" value="BLR0328 PROTEIN"/>
    <property type="match status" value="1"/>
</dbReference>
<evidence type="ECO:0000259" key="2">
    <source>
        <dbReference type="SMART" id="SM01204"/>
    </source>
</evidence>
<proteinExistence type="predicted"/>
<gene>
    <name evidence="3" type="ORF">NP165_06550</name>
</gene>
<reference evidence="3" key="1">
    <citation type="submission" date="2022-07" db="EMBL/GenBank/DDBJ databases">
        <title>Complete genome of Vibrio japonicus strain JCM 31412T and phylogenomic assessment of the Nereis clade of the genus Vibrio.</title>
        <authorList>
            <person name="Shlafstein M.D."/>
            <person name="Emsley S.A."/>
            <person name="Ushijima B."/>
            <person name="Videau P."/>
            <person name="Saw J.H."/>
        </authorList>
    </citation>
    <scope>NUCLEOTIDE SEQUENCE</scope>
    <source>
        <strain evidence="3">JCM 31412</strain>
    </source>
</reference>
<dbReference type="InterPro" id="IPR019494">
    <property type="entry name" value="FIST_C"/>
</dbReference>
<sequence length="395" mass="43595">MDFKTHISFEPSEKAAIEELIEGMDRTNLVSVICYFTQEYSAKKLSKLFSRLLPDVSILGCSSSKGIITERGVHFGSVVGVIAIYDSHSDAYGSGLINFSEDELSGDMVRKAINIALHKAGREGEVPSFAIVHSTPGFEESLIRHIDNVFQTPIPIMGASAADNAIKGQWSIFNEDASTNRGFAIQLLFPSKPLASGFSAGYSPTLLKGTVTKAAGRELLEIDGSPAQDVYRQWIHNHVNEKLPKRLKFEFVTQYPLGRIAGSLYDQPYYKLSHPVDVNPNGGIHLFTDIQVGDKVTLMSGDKRELISRPARVIKEAKRQSINNFQVSGAICIICAGAMKYLGDDIHEVYRIIKQEMKDTPFICPFTFGEQGRFINGENGHGNLMISSVTFYSSK</sequence>
<dbReference type="PANTHER" id="PTHR40252:SF2">
    <property type="entry name" value="BLR0328 PROTEIN"/>
    <property type="match status" value="1"/>
</dbReference>
<dbReference type="Pfam" id="PF08495">
    <property type="entry name" value="FIST"/>
    <property type="match status" value="1"/>
</dbReference>
<organism evidence="3 4">
    <name type="scientific">Vibrio japonicus</name>
    <dbReference type="NCBI Taxonomy" id="1824638"/>
    <lineage>
        <taxon>Bacteria</taxon>
        <taxon>Pseudomonadati</taxon>
        <taxon>Pseudomonadota</taxon>
        <taxon>Gammaproteobacteria</taxon>
        <taxon>Vibrionales</taxon>
        <taxon>Vibrionaceae</taxon>
        <taxon>Vibrio</taxon>
    </lineage>
</organism>
<accession>A0ABY5LIB9</accession>
<feature type="domain" description="FIST C-domain" evidence="2">
    <location>
        <begin position="227"/>
        <end position="374"/>
    </location>
</feature>
<protein>
    <submittedName>
        <fullName evidence="3">FIST C-terminal domain-containing protein</fullName>
    </submittedName>
</protein>
<dbReference type="RefSeq" id="WP_257085513.1">
    <property type="nucleotide sequence ID" value="NZ_CP102096.1"/>
</dbReference>